<feature type="domain" description="DNA replication/recombination mediator RecO N-terminal" evidence="8">
    <location>
        <begin position="1"/>
        <end position="81"/>
    </location>
</feature>
<dbReference type="InterPro" id="IPR003717">
    <property type="entry name" value="RecO"/>
</dbReference>
<evidence type="ECO:0000256" key="5">
    <source>
        <dbReference type="ARBA" id="ARBA00023204"/>
    </source>
</evidence>
<name>A0A430AJ59_9ENTE</name>
<dbReference type="RefSeq" id="WP_126822214.1">
    <property type="nucleotide sequence ID" value="NZ_JBHLWU010000001.1"/>
</dbReference>
<dbReference type="GO" id="GO:0006310">
    <property type="term" value="P:DNA recombination"/>
    <property type="evidence" value="ECO:0007669"/>
    <property type="project" value="UniProtKB-UniRule"/>
</dbReference>
<accession>A0A430AJ59</accession>
<dbReference type="InterPro" id="IPR037278">
    <property type="entry name" value="ARFGAP/RecO"/>
</dbReference>
<evidence type="ECO:0000259" key="8">
    <source>
        <dbReference type="Pfam" id="PF11967"/>
    </source>
</evidence>
<evidence type="ECO:0000313" key="10">
    <source>
        <dbReference type="Proteomes" id="UP000288669"/>
    </source>
</evidence>
<dbReference type="InterPro" id="IPR042242">
    <property type="entry name" value="RecO_C"/>
</dbReference>
<dbReference type="Proteomes" id="UP000288669">
    <property type="component" value="Unassembled WGS sequence"/>
</dbReference>
<dbReference type="Gene3D" id="2.40.50.140">
    <property type="entry name" value="Nucleic acid-binding proteins"/>
    <property type="match status" value="1"/>
</dbReference>
<organism evidence="9 10">
    <name type="scientific">Vagococcus entomophilus</name>
    <dbReference type="NCBI Taxonomy" id="1160095"/>
    <lineage>
        <taxon>Bacteria</taxon>
        <taxon>Bacillati</taxon>
        <taxon>Bacillota</taxon>
        <taxon>Bacilli</taxon>
        <taxon>Lactobacillales</taxon>
        <taxon>Enterococcaceae</taxon>
        <taxon>Vagococcus</taxon>
    </lineage>
</organism>
<comment type="similarity">
    <text evidence="1 7">Belongs to the RecO family.</text>
</comment>
<evidence type="ECO:0000256" key="4">
    <source>
        <dbReference type="ARBA" id="ARBA00023172"/>
    </source>
</evidence>
<protein>
    <recommendedName>
        <fullName evidence="2 7">DNA repair protein RecO</fullName>
    </recommendedName>
    <alternativeName>
        <fullName evidence="6 7">Recombination protein O</fullName>
    </alternativeName>
</protein>
<sequence>MSHISETKGIVLMVRNYREKDKLIKIFTERYGKMMFFVKNAHRPNNGLAAAILPYTEAEYIASIKDEGLSFLNSSKSVHSFTQIQGDIFISAYATYILNLVDAAIEDRYYDPFLYSFTQQALVSLNEGKDPEIITNIFEIQIMQRFGVALNWERCAICGCTEGKFDFSSKYHGVICEQHFHMDERRQHCDARALHFIRLFSNISYDRIQDIKVKEQTKGQIRLEIDRLYEEFVGIHLKSKSFIDKMKNWEQTLKIPDR</sequence>
<reference evidence="9 10" key="1">
    <citation type="submission" date="2017-05" db="EMBL/GenBank/DDBJ databases">
        <title>Vagococcus spp. assemblies.</title>
        <authorList>
            <person name="Gulvik C.A."/>
        </authorList>
    </citation>
    <scope>NUCLEOTIDE SEQUENCE [LARGE SCALE GENOMIC DNA]</scope>
    <source>
        <strain evidence="9 10">DSM 24756</strain>
    </source>
</reference>
<evidence type="ECO:0000256" key="2">
    <source>
        <dbReference type="ARBA" id="ARBA00021310"/>
    </source>
</evidence>
<dbReference type="Pfam" id="PF11967">
    <property type="entry name" value="RecO_N"/>
    <property type="match status" value="1"/>
</dbReference>
<evidence type="ECO:0000313" key="9">
    <source>
        <dbReference type="EMBL" id="RSU08024.1"/>
    </source>
</evidence>
<dbReference type="EMBL" id="NGJZ01000001">
    <property type="protein sequence ID" value="RSU08024.1"/>
    <property type="molecule type" value="Genomic_DNA"/>
</dbReference>
<keyword evidence="10" id="KW-1185">Reference proteome</keyword>
<evidence type="ECO:0000256" key="3">
    <source>
        <dbReference type="ARBA" id="ARBA00022763"/>
    </source>
</evidence>
<dbReference type="Gene3D" id="1.20.1440.120">
    <property type="entry name" value="Recombination protein O, C-terminal domain"/>
    <property type="match status" value="1"/>
</dbReference>
<dbReference type="SUPFAM" id="SSF57863">
    <property type="entry name" value="ArfGap/RecO-like zinc finger"/>
    <property type="match status" value="1"/>
</dbReference>
<dbReference type="InterPro" id="IPR022572">
    <property type="entry name" value="DNA_rep/recomb_RecO_N"/>
</dbReference>
<dbReference type="Pfam" id="PF02565">
    <property type="entry name" value="RecO_C"/>
    <property type="match status" value="1"/>
</dbReference>
<keyword evidence="3 7" id="KW-0227">DNA damage</keyword>
<dbReference type="GO" id="GO:0043590">
    <property type="term" value="C:bacterial nucleoid"/>
    <property type="evidence" value="ECO:0007669"/>
    <property type="project" value="TreeGrafter"/>
</dbReference>
<dbReference type="PANTHER" id="PTHR33991:SF1">
    <property type="entry name" value="DNA REPAIR PROTEIN RECO"/>
    <property type="match status" value="1"/>
</dbReference>
<gene>
    <name evidence="7" type="primary">recO</name>
    <name evidence="9" type="ORF">CBF30_01930</name>
</gene>
<dbReference type="AlphaFoldDB" id="A0A430AJ59"/>
<dbReference type="PANTHER" id="PTHR33991">
    <property type="entry name" value="DNA REPAIR PROTEIN RECO"/>
    <property type="match status" value="1"/>
</dbReference>
<dbReference type="HAMAP" id="MF_00201">
    <property type="entry name" value="RecO"/>
    <property type="match status" value="1"/>
</dbReference>
<evidence type="ECO:0000256" key="7">
    <source>
        <dbReference type="HAMAP-Rule" id="MF_00201"/>
    </source>
</evidence>
<comment type="caution">
    <text evidence="9">The sequence shown here is derived from an EMBL/GenBank/DDBJ whole genome shotgun (WGS) entry which is preliminary data.</text>
</comment>
<comment type="function">
    <text evidence="7">Involved in DNA repair and RecF pathway recombination.</text>
</comment>
<dbReference type="SUPFAM" id="SSF50249">
    <property type="entry name" value="Nucleic acid-binding proteins"/>
    <property type="match status" value="1"/>
</dbReference>
<evidence type="ECO:0000256" key="1">
    <source>
        <dbReference type="ARBA" id="ARBA00007452"/>
    </source>
</evidence>
<keyword evidence="4 7" id="KW-0233">DNA recombination</keyword>
<dbReference type="GO" id="GO:0006302">
    <property type="term" value="P:double-strand break repair"/>
    <property type="evidence" value="ECO:0007669"/>
    <property type="project" value="TreeGrafter"/>
</dbReference>
<dbReference type="OrthoDB" id="9797083at2"/>
<proteinExistence type="inferred from homology"/>
<dbReference type="InterPro" id="IPR012340">
    <property type="entry name" value="NA-bd_OB-fold"/>
</dbReference>
<evidence type="ECO:0000256" key="6">
    <source>
        <dbReference type="ARBA" id="ARBA00033409"/>
    </source>
</evidence>
<dbReference type="NCBIfam" id="TIGR00613">
    <property type="entry name" value="reco"/>
    <property type="match status" value="1"/>
</dbReference>
<keyword evidence="5 7" id="KW-0234">DNA repair</keyword>